<evidence type="ECO:0000313" key="4">
    <source>
        <dbReference type="Proteomes" id="UP000325577"/>
    </source>
</evidence>
<keyword evidence="1" id="KW-0406">Ion transport</keyword>
<feature type="region of interest" description="Disordered" evidence="2">
    <location>
        <begin position="444"/>
        <end position="480"/>
    </location>
</feature>
<dbReference type="GO" id="GO:0034220">
    <property type="term" value="P:monoatomic ion transmembrane transport"/>
    <property type="evidence" value="ECO:0007669"/>
    <property type="project" value="UniProtKB-KW"/>
</dbReference>
<organism evidence="3 4">
    <name type="scientific">Nyssa sinensis</name>
    <dbReference type="NCBI Taxonomy" id="561372"/>
    <lineage>
        <taxon>Eukaryota</taxon>
        <taxon>Viridiplantae</taxon>
        <taxon>Streptophyta</taxon>
        <taxon>Embryophyta</taxon>
        <taxon>Tracheophyta</taxon>
        <taxon>Spermatophyta</taxon>
        <taxon>Magnoliopsida</taxon>
        <taxon>eudicotyledons</taxon>
        <taxon>Gunneridae</taxon>
        <taxon>Pentapetalae</taxon>
        <taxon>asterids</taxon>
        <taxon>Cornales</taxon>
        <taxon>Nyssaceae</taxon>
        <taxon>Nyssa</taxon>
    </lineage>
</organism>
<accession>A0A5J5AA07</accession>
<dbReference type="PANTHER" id="PTHR45651">
    <property type="entry name" value="CYCLIC NUCLEOTIDE-GATED ION CHANNEL 15-RELATED-RELATED"/>
    <property type="match status" value="1"/>
</dbReference>
<feature type="compositionally biased region" description="Low complexity" evidence="2">
    <location>
        <begin position="143"/>
        <end position="154"/>
    </location>
</feature>
<feature type="compositionally biased region" description="Polar residues" evidence="2">
    <location>
        <begin position="97"/>
        <end position="113"/>
    </location>
</feature>
<dbReference type="GO" id="GO:0016020">
    <property type="term" value="C:membrane"/>
    <property type="evidence" value="ECO:0007669"/>
    <property type="project" value="UniProtKB-SubCell"/>
</dbReference>
<feature type="region of interest" description="Disordered" evidence="2">
    <location>
        <begin position="302"/>
        <end position="379"/>
    </location>
</feature>
<keyword evidence="4" id="KW-1185">Reference proteome</keyword>
<dbReference type="PANTHER" id="PTHR45651:SF14">
    <property type="entry name" value="CYCLIC NUCLEOTIDE-GATED ION CHANNEL 4"/>
    <property type="match status" value="1"/>
</dbReference>
<feature type="compositionally biased region" description="Polar residues" evidence="2">
    <location>
        <begin position="464"/>
        <end position="475"/>
    </location>
</feature>
<proteinExistence type="predicted"/>
<gene>
    <name evidence="3" type="ORF">F0562_008903</name>
</gene>
<feature type="region of interest" description="Disordered" evidence="2">
    <location>
        <begin position="569"/>
        <end position="602"/>
    </location>
</feature>
<evidence type="ECO:0000256" key="2">
    <source>
        <dbReference type="SAM" id="MobiDB-lite"/>
    </source>
</evidence>
<dbReference type="AlphaFoldDB" id="A0A5J5AA07"/>
<evidence type="ECO:0000256" key="1">
    <source>
        <dbReference type="ARBA" id="ARBA00023303"/>
    </source>
</evidence>
<feature type="compositionally biased region" description="Polar residues" evidence="2">
    <location>
        <begin position="124"/>
        <end position="136"/>
    </location>
</feature>
<feature type="compositionally biased region" description="Polar residues" evidence="2">
    <location>
        <begin position="217"/>
        <end position="227"/>
    </location>
</feature>
<feature type="compositionally biased region" description="Polar residues" evidence="2">
    <location>
        <begin position="367"/>
        <end position="379"/>
    </location>
</feature>
<feature type="region of interest" description="Disordered" evidence="2">
    <location>
        <begin position="97"/>
        <end position="256"/>
    </location>
</feature>
<feature type="compositionally biased region" description="Acidic residues" evidence="2">
    <location>
        <begin position="569"/>
        <end position="591"/>
    </location>
</feature>
<feature type="region of interest" description="Disordered" evidence="2">
    <location>
        <begin position="1"/>
        <end position="27"/>
    </location>
</feature>
<protein>
    <submittedName>
        <fullName evidence="3">Uncharacterized protein</fullName>
    </submittedName>
</protein>
<sequence length="725" mass="79770">MVQRKTKPHLSEVNDGGNAENGVGVAQRKSIEPVDHWAFLDEIEAPMWVDLTLGSNSTYQDNEDEWFHISHPFHQCSSRQLISVFVHSVEGSTNLDFGLQGPSSPKLPTSVSRSRGKHYRSKEWGQSNYRVTSNKQHPVKNLSSKSSWVNSGSSQKIKPKKRYGSPKGNVGPKASSVCKSSSTETSGSNYSKPISSFGDSKASSSSVAVKEGESKSTSTVTSEYSEQQQKKFLEVSSQTFGHTKGESKSTSTITSEYSEQQQKKFLEVSSQTFGHTSGLLSTLKITLRKSCVTRQASRVEIIGGRQSEDRKSSSGKSSVGSSLNPGSDYKNRAHPVTCNKDRTPYSRNVAKMSQATKSKVKVPDVSKASTAQGQNMTSKSRIGGKIIAANSINRETAKSKAQYQTVHAKAMVQHRVNKQDPLIAATKAKDRYNKLAGGGKENAIGRVAESQKSGTRESEAGSMVQGQKMTKQKVPQRSDKTGLIGPKIGVYSAQDLTFVVQGKINGRSEGKHPTNPGLLCFTCENNEGLAEGVLHKLLKAMVFLPVNEKIGLVTHDMFRGGLIRFDTIVTEDDEDEDEGEEEEEEEEEDEKESSRDCKTMNGTCGPRGGRWFLGKVLDPRAPWVQEWNRVFLLVCATGLFVDPLFFYALSISDNCMCLFVDGWFAVTVTVLRCMTDALHVWNMWLQLKMSKRCYAVGGGDRSRLHDTSARAVALRYLKGKDGILF</sequence>
<dbReference type="OrthoDB" id="1923324at2759"/>
<dbReference type="EMBL" id="CM018046">
    <property type="protein sequence ID" value="KAA8526868.1"/>
    <property type="molecule type" value="Genomic_DNA"/>
</dbReference>
<keyword evidence="1" id="KW-0813">Transport</keyword>
<evidence type="ECO:0000313" key="3">
    <source>
        <dbReference type="EMBL" id="KAA8526868.1"/>
    </source>
</evidence>
<dbReference type="Proteomes" id="UP000325577">
    <property type="component" value="Linkage Group LG3"/>
</dbReference>
<keyword evidence="1" id="KW-0407">Ion channel</keyword>
<reference evidence="3 4" key="1">
    <citation type="submission" date="2019-09" db="EMBL/GenBank/DDBJ databases">
        <title>A chromosome-level genome assembly of the Chinese tupelo Nyssa sinensis.</title>
        <authorList>
            <person name="Yang X."/>
            <person name="Kang M."/>
            <person name="Yang Y."/>
            <person name="Xiong H."/>
            <person name="Wang M."/>
            <person name="Zhang Z."/>
            <person name="Wang Z."/>
            <person name="Wu H."/>
            <person name="Ma T."/>
            <person name="Liu J."/>
            <person name="Xi Z."/>
        </authorList>
    </citation>
    <scope>NUCLEOTIDE SEQUENCE [LARGE SCALE GENOMIC DNA]</scope>
    <source>
        <strain evidence="3">J267</strain>
        <tissue evidence="3">Leaf</tissue>
    </source>
</reference>
<feature type="compositionally biased region" description="Low complexity" evidence="2">
    <location>
        <begin position="175"/>
        <end position="209"/>
    </location>
</feature>
<name>A0A5J5AA07_9ASTE</name>